<dbReference type="EMBL" id="JAUKUA010000006">
    <property type="protein sequence ID" value="KAK0707552.1"/>
    <property type="molecule type" value="Genomic_DNA"/>
</dbReference>
<sequence>MLGDREVLGLEVKPHLWREPHRASDRSTQAADCRVACLELSRAPSNPCLRSVGRIGSPQLSAHLDAAFENPRKKDKTSFDNQPYDRKTPRSLNCVEMRRGNAGCINSPTFQLSNLPVLAISAVSPRHQHHAACDHQLSCLGESVGKIALIISMVWRLSTSSWLLEIPSKRRRLGRYCTDSAVSHTAIAWFDHRGVSDLSAGPARCT</sequence>
<reference evidence="1" key="1">
    <citation type="submission" date="2023-06" db="EMBL/GenBank/DDBJ databases">
        <title>Genome-scale phylogeny and comparative genomics of the fungal order Sordariales.</title>
        <authorList>
            <consortium name="Lawrence Berkeley National Laboratory"/>
            <person name="Hensen N."/>
            <person name="Bonometti L."/>
            <person name="Westerberg I."/>
            <person name="Brannstrom I.O."/>
            <person name="Guillou S."/>
            <person name="Cros-Aarteil S."/>
            <person name="Calhoun S."/>
            <person name="Haridas S."/>
            <person name="Kuo A."/>
            <person name="Mondo S."/>
            <person name="Pangilinan J."/>
            <person name="Riley R."/>
            <person name="Labutti K."/>
            <person name="Andreopoulos B."/>
            <person name="Lipzen A."/>
            <person name="Chen C."/>
            <person name="Yanf M."/>
            <person name="Daum C."/>
            <person name="Ng V."/>
            <person name="Clum A."/>
            <person name="Steindorff A."/>
            <person name="Ohm R."/>
            <person name="Martin F."/>
            <person name="Silar P."/>
            <person name="Natvig D."/>
            <person name="Lalanne C."/>
            <person name="Gautier V."/>
            <person name="Ament-Velasquez S.L."/>
            <person name="Kruys A."/>
            <person name="Hutchinson M.I."/>
            <person name="Powell A.J."/>
            <person name="Barry K."/>
            <person name="Miller A.N."/>
            <person name="Grigoriev I.V."/>
            <person name="Debuchy R."/>
            <person name="Gladieux P."/>
            <person name="Thoren M.H."/>
            <person name="Johannesson H."/>
        </authorList>
    </citation>
    <scope>NUCLEOTIDE SEQUENCE</scope>
    <source>
        <strain evidence="1">SMH4607-1</strain>
    </source>
</reference>
<accession>A0AA40A1E6</accession>
<comment type="caution">
    <text evidence="1">The sequence shown here is derived from an EMBL/GenBank/DDBJ whole genome shotgun (WGS) entry which is preliminary data.</text>
</comment>
<gene>
    <name evidence="1" type="ORF">B0H67DRAFT_316268</name>
</gene>
<keyword evidence="2" id="KW-1185">Reference proteome</keyword>
<organism evidence="1 2">
    <name type="scientific">Lasiosphaeris hirsuta</name>
    <dbReference type="NCBI Taxonomy" id="260670"/>
    <lineage>
        <taxon>Eukaryota</taxon>
        <taxon>Fungi</taxon>
        <taxon>Dikarya</taxon>
        <taxon>Ascomycota</taxon>
        <taxon>Pezizomycotina</taxon>
        <taxon>Sordariomycetes</taxon>
        <taxon>Sordariomycetidae</taxon>
        <taxon>Sordariales</taxon>
        <taxon>Lasiosphaeriaceae</taxon>
        <taxon>Lasiosphaeris</taxon>
    </lineage>
</organism>
<protein>
    <submittedName>
        <fullName evidence="1">Uncharacterized protein</fullName>
    </submittedName>
</protein>
<dbReference type="AlphaFoldDB" id="A0AA40A1E6"/>
<name>A0AA40A1E6_9PEZI</name>
<evidence type="ECO:0000313" key="2">
    <source>
        <dbReference type="Proteomes" id="UP001172102"/>
    </source>
</evidence>
<evidence type="ECO:0000313" key="1">
    <source>
        <dbReference type="EMBL" id="KAK0707552.1"/>
    </source>
</evidence>
<proteinExistence type="predicted"/>
<dbReference type="Proteomes" id="UP001172102">
    <property type="component" value="Unassembled WGS sequence"/>
</dbReference>